<evidence type="ECO:0008006" key="3">
    <source>
        <dbReference type="Google" id="ProtNLM"/>
    </source>
</evidence>
<accession>A0A4R9A738</accession>
<dbReference type="AlphaFoldDB" id="A0A4R9A738"/>
<name>A0A4R9A738_9MICO</name>
<organism evidence="1 2">
    <name type="scientific">Cryobacterium frigoriphilum</name>
    <dbReference type="NCBI Taxonomy" id="1259150"/>
    <lineage>
        <taxon>Bacteria</taxon>
        <taxon>Bacillati</taxon>
        <taxon>Actinomycetota</taxon>
        <taxon>Actinomycetes</taxon>
        <taxon>Micrococcales</taxon>
        <taxon>Microbacteriaceae</taxon>
        <taxon>Cryobacterium</taxon>
    </lineage>
</organism>
<sequence>MTPISSSSEGISDAALSAATGRTWAQWFAVLDEQGAPGAPAHGRSPSTPAWPHPQIARWLQTEQGVDAWWCQGITVGYEQARGLRLPGQRADGTFEVSASKTLPLEQTRALDVVVAVLSASLGAPASRSSTAAYATARWPLPGQVGAVARGGSLLATANPTKNGRTSVTLTNQRLADPDMAAPVKMALSAWLAAAAFEAARGLG</sequence>
<dbReference type="EMBL" id="SOHE01000021">
    <property type="protein sequence ID" value="TFD53473.1"/>
    <property type="molecule type" value="Genomic_DNA"/>
</dbReference>
<keyword evidence="2" id="KW-1185">Reference proteome</keyword>
<evidence type="ECO:0000313" key="2">
    <source>
        <dbReference type="Proteomes" id="UP000297447"/>
    </source>
</evidence>
<protein>
    <recommendedName>
        <fullName evidence="3">DUF4287 domain-containing protein</fullName>
    </recommendedName>
</protein>
<dbReference type="RefSeq" id="WP_134518581.1">
    <property type="nucleotide sequence ID" value="NZ_SOHE01000021.1"/>
</dbReference>
<proteinExistence type="predicted"/>
<dbReference type="Proteomes" id="UP000297447">
    <property type="component" value="Unassembled WGS sequence"/>
</dbReference>
<comment type="caution">
    <text evidence="1">The sequence shown here is derived from an EMBL/GenBank/DDBJ whole genome shotgun (WGS) entry which is preliminary data.</text>
</comment>
<evidence type="ECO:0000313" key="1">
    <source>
        <dbReference type="EMBL" id="TFD53473.1"/>
    </source>
</evidence>
<dbReference type="OrthoDB" id="3837807at2"/>
<reference evidence="1 2" key="1">
    <citation type="submission" date="2019-03" db="EMBL/GenBank/DDBJ databases">
        <title>Genomics of glacier-inhabiting Cryobacterium strains.</title>
        <authorList>
            <person name="Liu Q."/>
            <person name="Xin Y.-H."/>
        </authorList>
    </citation>
    <scope>NUCLEOTIDE SEQUENCE [LARGE SCALE GENOMIC DNA]</scope>
    <source>
        <strain evidence="1 2">Hh14</strain>
    </source>
</reference>
<gene>
    <name evidence="1" type="ORF">E3T55_05535</name>
</gene>